<proteinExistence type="predicted"/>
<name>A0A059A3U8_EUCGR</name>
<reference evidence="1" key="1">
    <citation type="submission" date="2013-07" db="EMBL/GenBank/DDBJ databases">
        <title>The genome of Eucalyptus grandis.</title>
        <authorList>
            <person name="Schmutz J."/>
            <person name="Hayes R."/>
            <person name="Myburg A."/>
            <person name="Tuskan G."/>
            <person name="Grattapaglia D."/>
            <person name="Rokhsar D.S."/>
        </authorList>
    </citation>
    <scope>NUCLEOTIDE SEQUENCE</scope>
    <source>
        <tissue evidence="1">Leaf extractions</tissue>
    </source>
</reference>
<accession>A0A059A3U8</accession>
<protein>
    <submittedName>
        <fullName evidence="1">Uncharacterized protein</fullName>
    </submittedName>
</protein>
<gene>
    <name evidence="1" type="ORF">EUGRSUZ_K02159</name>
</gene>
<evidence type="ECO:0000313" key="1">
    <source>
        <dbReference type="EMBL" id="KCW48463.1"/>
    </source>
</evidence>
<dbReference type="EMBL" id="KK198763">
    <property type="protein sequence ID" value="KCW48463.1"/>
    <property type="molecule type" value="Genomic_DNA"/>
</dbReference>
<dbReference type="Gramene" id="KCW48463">
    <property type="protein sequence ID" value="KCW48463"/>
    <property type="gene ID" value="EUGRSUZ_K02159"/>
</dbReference>
<sequence>MFLGWVVVSSSRELRHGAVTFSVNNIDVIFVVHGESLEIPLYLTQAGKRDPITFVCFFLIYCTSVLYC</sequence>
<dbReference type="AlphaFoldDB" id="A0A059A3U8"/>
<organism evidence="1">
    <name type="scientific">Eucalyptus grandis</name>
    <name type="common">Flooded gum</name>
    <dbReference type="NCBI Taxonomy" id="71139"/>
    <lineage>
        <taxon>Eukaryota</taxon>
        <taxon>Viridiplantae</taxon>
        <taxon>Streptophyta</taxon>
        <taxon>Embryophyta</taxon>
        <taxon>Tracheophyta</taxon>
        <taxon>Spermatophyta</taxon>
        <taxon>Magnoliopsida</taxon>
        <taxon>eudicotyledons</taxon>
        <taxon>Gunneridae</taxon>
        <taxon>Pentapetalae</taxon>
        <taxon>rosids</taxon>
        <taxon>malvids</taxon>
        <taxon>Myrtales</taxon>
        <taxon>Myrtaceae</taxon>
        <taxon>Myrtoideae</taxon>
        <taxon>Eucalypteae</taxon>
        <taxon>Eucalyptus</taxon>
    </lineage>
</organism>
<dbReference type="InParanoid" id="A0A059A3U8"/>